<dbReference type="AlphaFoldDB" id="A0AA36MAJ5"/>
<evidence type="ECO:0000313" key="1">
    <source>
        <dbReference type="EMBL" id="CAJ0602602.1"/>
    </source>
</evidence>
<gene>
    <name evidence="1" type="ORF">CYNAS_LOCUS14585</name>
</gene>
<accession>A0AA36MAJ5</accession>
<proteinExistence type="predicted"/>
<organism evidence="1 2">
    <name type="scientific">Cylicocyclus nassatus</name>
    <name type="common">Nematode worm</name>
    <dbReference type="NCBI Taxonomy" id="53992"/>
    <lineage>
        <taxon>Eukaryota</taxon>
        <taxon>Metazoa</taxon>
        <taxon>Ecdysozoa</taxon>
        <taxon>Nematoda</taxon>
        <taxon>Chromadorea</taxon>
        <taxon>Rhabditida</taxon>
        <taxon>Rhabditina</taxon>
        <taxon>Rhabditomorpha</taxon>
        <taxon>Strongyloidea</taxon>
        <taxon>Strongylidae</taxon>
        <taxon>Cylicocyclus</taxon>
    </lineage>
</organism>
<reference evidence="1" key="1">
    <citation type="submission" date="2023-07" db="EMBL/GenBank/DDBJ databases">
        <authorList>
            <consortium name="CYATHOMIX"/>
        </authorList>
    </citation>
    <scope>NUCLEOTIDE SEQUENCE</scope>
    <source>
        <strain evidence="1">N/A</strain>
    </source>
</reference>
<sequence length="121" mass="13615">MGDDGNQQPEDTYEDLREEEVFAEEMAPAQPESIPLHRRDLRSILDAISRLALGQRGGAKRPRDQEAPRSYEGIALTAVANRLGLETVVSVISNTLQTDKVTDTIKLYKAQLERFMAWKES</sequence>
<evidence type="ECO:0000313" key="2">
    <source>
        <dbReference type="Proteomes" id="UP001176961"/>
    </source>
</evidence>
<dbReference type="EMBL" id="CATQJL010000305">
    <property type="protein sequence ID" value="CAJ0602602.1"/>
    <property type="molecule type" value="Genomic_DNA"/>
</dbReference>
<name>A0AA36MAJ5_CYLNA</name>
<protein>
    <submittedName>
        <fullName evidence="1">Uncharacterized protein</fullName>
    </submittedName>
</protein>
<dbReference type="Proteomes" id="UP001176961">
    <property type="component" value="Unassembled WGS sequence"/>
</dbReference>
<keyword evidence="2" id="KW-1185">Reference proteome</keyword>
<comment type="caution">
    <text evidence="1">The sequence shown here is derived from an EMBL/GenBank/DDBJ whole genome shotgun (WGS) entry which is preliminary data.</text>
</comment>